<dbReference type="PROSITE" id="PS00523">
    <property type="entry name" value="SULFATASE_1"/>
    <property type="match status" value="1"/>
</dbReference>
<dbReference type="Gene3D" id="3.40.720.10">
    <property type="entry name" value="Alkaline Phosphatase, subunit A"/>
    <property type="match status" value="1"/>
</dbReference>
<dbReference type="GO" id="GO:0004065">
    <property type="term" value="F:arylsulfatase activity"/>
    <property type="evidence" value="ECO:0007669"/>
    <property type="project" value="TreeGrafter"/>
</dbReference>
<dbReference type="InterPro" id="IPR000917">
    <property type="entry name" value="Sulfatase_N"/>
</dbReference>
<accession>A0A3G2L261</accession>
<name>A0A3G2L261_9FLAO</name>
<evidence type="ECO:0000256" key="2">
    <source>
        <dbReference type="ARBA" id="ARBA00022723"/>
    </source>
</evidence>
<dbReference type="OrthoDB" id="9764377at2"/>
<dbReference type="PROSITE" id="PS00149">
    <property type="entry name" value="SULFATASE_2"/>
    <property type="match status" value="1"/>
</dbReference>
<keyword evidence="2" id="KW-0479">Metal-binding</keyword>
<dbReference type="SUPFAM" id="SSF53649">
    <property type="entry name" value="Alkaline phosphatase-like"/>
    <property type="match status" value="1"/>
</dbReference>
<dbReference type="AlphaFoldDB" id="A0A3G2L261"/>
<dbReference type="RefSeq" id="WP_121847406.1">
    <property type="nucleotide sequence ID" value="NZ_CP032050.1"/>
</dbReference>
<proteinExistence type="inferred from homology"/>
<dbReference type="InterPro" id="IPR017850">
    <property type="entry name" value="Alkaline_phosphatase_core_sf"/>
</dbReference>
<evidence type="ECO:0000256" key="5">
    <source>
        <dbReference type="SAM" id="SignalP"/>
    </source>
</evidence>
<dbReference type="EMBL" id="CP032050">
    <property type="protein sequence ID" value="AYN66354.1"/>
    <property type="molecule type" value="Genomic_DNA"/>
</dbReference>
<protein>
    <submittedName>
        <fullName evidence="7">DUF229 domain-containing protein</fullName>
    </submittedName>
</protein>
<feature type="signal peptide" evidence="5">
    <location>
        <begin position="1"/>
        <end position="22"/>
    </location>
</feature>
<keyword evidence="4" id="KW-0106">Calcium</keyword>
<keyword evidence="8" id="KW-1185">Reference proteome</keyword>
<evidence type="ECO:0000313" key="8">
    <source>
        <dbReference type="Proteomes" id="UP000276309"/>
    </source>
</evidence>
<dbReference type="Gene3D" id="3.30.1120.10">
    <property type="match status" value="1"/>
</dbReference>
<comment type="similarity">
    <text evidence="1">Belongs to the sulfatase family.</text>
</comment>
<reference evidence="7 8" key="1">
    <citation type="submission" date="2018-08" db="EMBL/GenBank/DDBJ databases">
        <title>The reduced genetic potential of extracellular carbohydrate catabolism in Euzebyella marina RN62, a Flavobacteriia bacterium isolated from the hadal water.</title>
        <authorList>
            <person name="Xue C."/>
        </authorList>
    </citation>
    <scope>NUCLEOTIDE SEQUENCE [LARGE SCALE GENOMIC DNA]</scope>
    <source>
        <strain evidence="7 8">RN62</strain>
    </source>
</reference>
<feature type="domain" description="Sulfatase N-terminal" evidence="6">
    <location>
        <begin position="30"/>
        <end position="350"/>
    </location>
</feature>
<dbReference type="PANTHER" id="PTHR42693">
    <property type="entry name" value="ARYLSULFATASE FAMILY MEMBER"/>
    <property type="match status" value="1"/>
</dbReference>
<dbReference type="PANTHER" id="PTHR42693:SF33">
    <property type="entry name" value="ARYLSULFATASE"/>
    <property type="match status" value="1"/>
</dbReference>
<keyword evidence="5" id="KW-0732">Signal</keyword>
<evidence type="ECO:0000256" key="3">
    <source>
        <dbReference type="ARBA" id="ARBA00022801"/>
    </source>
</evidence>
<feature type="chain" id="PRO_5018185540" evidence="5">
    <location>
        <begin position="23"/>
        <end position="463"/>
    </location>
</feature>
<organism evidence="7 8">
    <name type="scientific">Euzebyella marina</name>
    <dbReference type="NCBI Taxonomy" id="1761453"/>
    <lineage>
        <taxon>Bacteria</taxon>
        <taxon>Pseudomonadati</taxon>
        <taxon>Bacteroidota</taxon>
        <taxon>Flavobacteriia</taxon>
        <taxon>Flavobacteriales</taxon>
        <taxon>Flavobacteriaceae</taxon>
        <taxon>Euzebyella</taxon>
    </lineage>
</organism>
<evidence type="ECO:0000256" key="1">
    <source>
        <dbReference type="ARBA" id="ARBA00008779"/>
    </source>
</evidence>
<evidence type="ECO:0000313" key="7">
    <source>
        <dbReference type="EMBL" id="AYN66354.1"/>
    </source>
</evidence>
<dbReference type="InterPro" id="IPR024607">
    <property type="entry name" value="Sulfatase_CS"/>
</dbReference>
<dbReference type="Proteomes" id="UP000276309">
    <property type="component" value="Chromosome"/>
</dbReference>
<dbReference type="Pfam" id="PF00884">
    <property type="entry name" value="Sulfatase"/>
    <property type="match status" value="1"/>
</dbReference>
<evidence type="ECO:0000259" key="6">
    <source>
        <dbReference type="Pfam" id="PF00884"/>
    </source>
</evidence>
<gene>
    <name evidence="7" type="ORF">D1013_02630</name>
</gene>
<evidence type="ECO:0000256" key="4">
    <source>
        <dbReference type="ARBA" id="ARBA00022837"/>
    </source>
</evidence>
<dbReference type="GO" id="GO:0046872">
    <property type="term" value="F:metal ion binding"/>
    <property type="evidence" value="ECO:0007669"/>
    <property type="project" value="UniProtKB-KW"/>
</dbReference>
<sequence length="463" mass="52699">MKISNNHLIYLCWLIAPFLAWSQQNSKKAPNVIVILTDDQGSIDLNAYGATDLYTPNMDRLAKEGVRFTQFYAGAPVCSPSRAVLLTGKTNLRAGLPNNVPIPERAEETGQYGLPTEEITMAEMLKDNGYSTALIGKWHLGHRPQNLPNGQGFDYFFGHQRGCIDNYSHFFFWDGPNKHDLYRNEEEVYYPGEHFSDLMVDEIKGFINNQSEKPFFIYWAFNAPHYPYQGTPKWLDHYKDLPTPRKEYASFLSNTDEQIGKVLTYLDENGLTENTIVIFQSDHGHSKEARAFYGGGNAGPYRGSKFSMFEGGIRVPAIIRYPKEIPANEVREQLAMETDWFSTVADLANIDITGLKVDGKSLMPIIKNAKDGSQHETVYWQLGGYDDTTAQWVVRKGPWKLIGNVNEPLGEMKQKQIPELFLVNLDEDIGEQNNLAETNPQKLNELLQLHDVWLKSVRDEMNK</sequence>
<dbReference type="InterPro" id="IPR050738">
    <property type="entry name" value="Sulfatase"/>
</dbReference>
<keyword evidence="3" id="KW-0378">Hydrolase</keyword>
<dbReference type="KEGG" id="emar:D1013_02630"/>